<dbReference type="Gene3D" id="3.40.50.300">
    <property type="entry name" value="P-loop containing nucleotide triphosphate hydrolases"/>
    <property type="match status" value="1"/>
</dbReference>
<accession>A0ABW5FXJ0</accession>
<dbReference type="RefSeq" id="WP_378266976.1">
    <property type="nucleotide sequence ID" value="NZ_JBHUKR010000009.1"/>
</dbReference>
<proteinExistence type="predicted"/>
<dbReference type="Proteomes" id="UP001597417">
    <property type="component" value="Unassembled WGS sequence"/>
</dbReference>
<evidence type="ECO:0000313" key="1">
    <source>
        <dbReference type="EMBL" id="MFD2418990.1"/>
    </source>
</evidence>
<gene>
    <name evidence="1" type="ORF">ACFSXZ_21910</name>
</gene>
<keyword evidence="2" id="KW-1185">Reference proteome</keyword>
<protein>
    <submittedName>
        <fullName evidence="1">Uncharacterized protein</fullName>
    </submittedName>
</protein>
<name>A0ABW5FXJ0_9PSEU</name>
<dbReference type="SUPFAM" id="SSF52540">
    <property type="entry name" value="P-loop containing nucleoside triphosphate hydrolases"/>
    <property type="match status" value="1"/>
</dbReference>
<evidence type="ECO:0000313" key="2">
    <source>
        <dbReference type="Proteomes" id="UP001597417"/>
    </source>
</evidence>
<comment type="caution">
    <text evidence="1">The sequence shown here is derived from an EMBL/GenBank/DDBJ whole genome shotgun (WGS) entry which is preliminary data.</text>
</comment>
<dbReference type="EMBL" id="JBHUKR010000009">
    <property type="protein sequence ID" value="MFD2418990.1"/>
    <property type="molecule type" value="Genomic_DNA"/>
</dbReference>
<sequence length="146" mass="16361">MKATLDLLSGQSKLVRDVRYENMQVYWTLEVNGRRWESTGDQLSGSLQSLILLELAGIHARHHARVEPTFLLLDEFTSFLNSGIVIAALEQLQHAAEYAQVALVSARRDLVKAVSSDWTVTTLETCSSNRLDTPVDFEVATRTMPQ</sequence>
<reference evidence="2" key="1">
    <citation type="journal article" date="2019" name="Int. J. Syst. Evol. Microbiol.">
        <title>The Global Catalogue of Microorganisms (GCM) 10K type strain sequencing project: providing services to taxonomists for standard genome sequencing and annotation.</title>
        <authorList>
            <consortium name="The Broad Institute Genomics Platform"/>
            <consortium name="The Broad Institute Genome Sequencing Center for Infectious Disease"/>
            <person name="Wu L."/>
            <person name="Ma J."/>
        </authorList>
    </citation>
    <scope>NUCLEOTIDE SEQUENCE [LARGE SCALE GENOMIC DNA]</scope>
    <source>
        <strain evidence="2">CGMCC 4.7645</strain>
    </source>
</reference>
<organism evidence="1 2">
    <name type="scientific">Amycolatopsis pigmentata</name>
    <dbReference type="NCBI Taxonomy" id="450801"/>
    <lineage>
        <taxon>Bacteria</taxon>
        <taxon>Bacillati</taxon>
        <taxon>Actinomycetota</taxon>
        <taxon>Actinomycetes</taxon>
        <taxon>Pseudonocardiales</taxon>
        <taxon>Pseudonocardiaceae</taxon>
        <taxon>Amycolatopsis</taxon>
    </lineage>
</organism>
<dbReference type="InterPro" id="IPR027417">
    <property type="entry name" value="P-loop_NTPase"/>
</dbReference>